<dbReference type="PANTHER" id="PTHR43792:SF1">
    <property type="entry name" value="N-ACETYLTRANSFERASE DOMAIN-CONTAINING PROTEIN"/>
    <property type="match status" value="1"/>
</dbReference>
<comment type="caution">
    <text evidence="2">The sequence shown here is derived from an EMBL/GenBank/DDBJ whole genome shotgun (WGS) entry which is preliminary data.</text>
</comment>
<gene>
    <name evidence="2" type="ORF">Air01nite_55290</name>
</gene>
<accession>A0ABQ4C9H9</accession>
<feature type="domain" description="N-acetyltransferase" evidence="1">
    <location>
        <begin position="11"/>
        <end position="182"/>
    </location>
</feature>
<organism evidence="2 3">
    <name type="scientific">Asanoa iriomotensis</name>
    <dbReference type="NCBI Taxonomy" id="234613"/>
    <lineage>
        <taxon>Bacteria</taxon>
        <taxon>Bacillati</taxon>
        <taxon>Actinomycetota</taxon>
        <taxon>Actinomycetes</taxon>
        <taxon>Micromonosporales</taxon>
        <taxon>Micromonosporaceae</taxon>
        <taxon>Asanoa</taxon>
    </lineage>
</organism>
<evidence type="ECO:0000313" key="2">
    <source>
        <dbReference type="EMBL" id="GIF59434.1"/>
    </source>
</evidence>
<dbReference type="EMBL" id="BONC01000047">
    <property type="protein sequence ID" value="GIF59434.1"/>
    <property type="molecule type" value="Genomic_DNA"/>
</dbReference>
<name>A0ABQ4C9H9_9ACTN</name>
<keyword evidence="3" id="KW-1185">Reference proteome</keyword>
<sequence>MDMTVFETDRLVVRQWTESDADVARVYDMLSRWEVARWLGAQPRVIESADEALGAIQRWRGRASADGLHGIWAVDVRDTGQTAGSVLVVPLPGVDQQPTKNIEVGWHLHPDSWGHGYATEAARAAIERVFAAGLGEIYAVIREGNTPSVAVATRLGMEPIGKRRDWYGGIELDTYRLVAPQS</sequence>
<protein>
    <submittedName>
        <fullName evidence="2">N-acetyltransferase</fullName>
    </submittedName>
</protein>
<dbReference type="PANTHER" id="PTHR43792">
    <property type="entry name" value="GNAT FAMILY, PUTATIVE (AFU_ORTHOLOGUE AFUA_3G00765)-RELATED-RELATED"/>
    <property type="match status" value="1"/>
</dbReference>
<dbReference type="InterPro" id="IPR051531">
    <property type="entry name" value="N-acetyltransferase"/>
</dbReference>
<evidence type="ECO:0000259" key="1">
    <source>
        <dbReference type="PROSITE" id="PS51186"/>
    </source>
</evidence>
<evidence type="ECO:0000313" key="3">
    <source>
        <dbReference type="Proteomes" id="UP000624325"/>
    </source>
</evidence>
<dbReference type="Pfam" id="PF13302">
    <property type="entry name" value="Acetyltransf_3"/>
    <property type="match status" value="1"/>
</dbReference>
<reference evidence="2 3" key="1">
    <citation type="submission" date="2021-01" db="EMBL/GenBank/DDBJ databases">
        <title>Whole genome shotgun sequence of Asanoa iriomotensis NBRC 100142.</title>
        <authorList>
            <person name="Komaki H."/>
            <person name="Tamura T."/>
        </authorList>
    </citation>
    <scope>NUCLEOTIDE SEQUENCE [LARGE SCALE GENOMIC DNA]</scope>
    <source>
        <strain evidence="2 3">NBRC 100142</strain>
    </source>
</reference>
<dbReference type="InterPro" id="IPR000182">
    <property type="entry name" value="GNAT_dom"/>
</dbReference>
<dbReference type="Gene3D" id="3.40.630.30">
    <property type="match status" value="1"/>
</dbReference>
<proteinExistence type="predicted"/>
<dbReference type="PROSITE" id="PS51186">
    <property type="entry name" value="GNAT"/>
    <property type="match status" value="1"/>
</dbReference>
<dbReference type="SUPFAM" id="SSF55729">
    <property type="entry name" value="Acyl-CoA N-acyltransferases (Nat)"/>
    <property type="match status" value="1"/>
</dbReference>
<dbReference type="Proteomes" id="UP000624325">
    <property type="component" value="Unassembled WGS sequence"/>
</dbReference>
<dbReference type="InterPro" id="IPR016181">
    <property type="entry name" value="Acyl_CoA_acyltransferase"/>
</dbReference>